<evidence type="ECO:0000256" key="3">
    <source>
        <dbReference type="SAM" id="Coils"/>
    </source>
</evidence>
<comment type="similarity">
    <text evidence="1">Belongs to the FPP family.</text>
</comment>
<sequence>MTDRGFLQLQRLLLMAKAPDRFLHILKDIPTNREAVRDSTNDSSPSPEVTSKATSMDDGVKETVKSLTEKLSAGLVNVSAKEDLVKQHAKVAEEAVPGWEKAENEVVSLKKQLEAALQQNVNLEVRTSHLDGALKECVRQLRQSKDEHEKRVSDALLEKKTEWEAVKSDLEKQILDLQSEAQKKPDSLLDSDTLLILESLENENSALKQELNSRFRELEILTIERD</sequence>
<protein>
    <submittedName>
        <fullName evidence="5">Uncharacterized protein</fullName>
    </submittedName>
</protein>
<accession>A0ABD3DFL5</accession>
<dbReference type="EMBL" id="JAVIJP010000018">
    <property type="protein sequence ID" value="KAL3639625.1"/>
    <property type="molecule type" value="Genomic_DNA"/>
</dbReference>
<keyword evidence="2 3" id="KW-0175">Coiled coil</keyword>
<evidence type="ECO:0000256" key="2">
    <source>
        <dbReference type="ARBA" id="ARBA00023054"/>
    </source>
</evidence>
<proteinExistence type="inferred from homology"/>
<reference evidence="6" key="1">
    <citation type="journal article" date="2024" name="IScience">
        <title>Strigolactones Initiate the Formation of Haustorium-like Structures in Castilleja.</title>
        <authorList>
            <person name="Buerger M."/>
            <person name="Peterson D."/>
            <person name="Chory J."/>
        </authorList>
    </citation>
    <scope>NUCLEOTIDE SEQUENCE [LARGE SCALE GENOMIC DNA]</scope>
</reference>
<dbReference type="PANTHER" id="PTHR31580">
    <property type="entry name" value="FILAMENT-LIKE PLANT PROTEIN 4"/>
    <property type="match status" value="1"/>
</dbReference>
<keyword evidence="6" id="KW-1185">Reference proteome</keyword>
<feature type="coiled-coil region" evidence="3">
    <location>
        <begin position="99"/>
        <end position="217"/>
    </location>
</feature>
<dbReference type="AlphaFoldDB" id="A0ABD3DFL5"/>
<evidence type="ECO:0000256" key="1">
    <source>
        <dbReference type="ARBA" id="ARBA00005921"/>
    </source>
</evidence>
<dbReference type="PANTHER" id="PTHR31580:SF5">
    <property type="entry name" value="FILAMENT-LIKE PLANT PROTEIN 1-RELATED"/>
    <property type="match status" value="1"/>
</dbReference>
<evidence type="ECO:0000313" key="6">
    <source>
        <dbReference type="Proteomes" id="UP001632038"/>
    </source>
</evidence>
<comment type="caution">
    <text evidence="5">The sequence shown here is derived from an EMBL/GenBank/DDBJ whole genome shotgun (WGS) entry which is preliminary data.</text>
</comment>
<dbReference type="InterPro" id="IPR008587">
    <property type="entry name" value="FPP_plant"/>
</dbReference>
<evidence type="ECO:0000313" key="5">
    <source>
        <dbReference type="EMBL" id="KAL3639625.1"/>
    </source>
</evidence>
<gene>
    <name evidence="5" type="ORF">CASFOL_017532</name>
</gene>
<organism evidence="5 6">
    <name type="scientific">Castilleja foliolosa</name>
    <dbReference type="NCBI Taxonomy" id="1961234"/>
    <lineage>
        <taxon>Eukaryota</taxon>
        <taxon>Viridiplantae</taxon>
        <taxon>Streptophyta</taxon>
        <taxon>Embryophyta</taxon>
        <taxon>Tracheophyta</taxon>
        <taxon>Spermatophyta</taxon>
        <taxon>Magnoliopsida</taxon>
        <taxon>eudicotyledons</taxon>
        <taxon>Gunneridae</taxon>
        <taxon>Pentapetalae</taxon>
        <taxon>asterids</taxon>
        <taxon>lamiids</taxon>
        <taxon>Lamiales</taxon>
        <taxon>Orobanchaceae</taxon>
        <taxon>Pedicularideae</taxon>
        <taxon>Castillejinae</taxon>
        <taxon>Castilleja</taxon>
    </lineage>
</organism>
<evidence type="ECO:0000256" key="4">
    <source>
        <dbReference type="SAM" id="MobiDB-lite"/>
    </source>
</evidence>
<dbReference type="Proteomes" id="UP001632038">
    <property type="component" value="Unassembled WGS sequence"/>
</dbReference>
<feature type="region of interest" description="Disordered" evidence="4">
    <location>
        <begin position="34"/>
        <end position="59"/>
    </location>
</feature>
<dbReference type="Pfam" id="PF05911">
    <property type="entry name" value="FPP"/>
    <property type="match status" value="1"/>
</dbReference>
<name>A0ABD3DFL5_9LAMI</name>
<feature type="compositionally biased region" description="Polar residues" evidence="4">
    <location>
        <begin position="41"/>
        <end position="54"/>
    </location>
</feature>